<reference evidence="1 2" key="1">
    <citation type="journal article" date="2010" name="Proc. Natl. Acad. Sci. U.S.A.">
        <title>Nitrosopumilus maritimus genome reveals unique mechanisms for nitrification and autotrophy in globally distributed marine crenarchaea.</title>
        <authorList>
            <person name="Walker C.B."/>
            <person name="de la Torre J.R."/>
            <person name="Klotz M.G."/>
            <person name="Urakawa H."/>
            <person name="Pinel N."/>
            <person name="Arp D.J."/>
            <person name="Brochier-Armanet C."/>
            <person name="Chain P.S."/>
            <person name="Chan P.P."/>
            <person name="Gollabgir A."/>
            <person name="Hemp J."/>
            <person name="Hugler M."/>
            <person name="Karr E.A."/>
            <person name="Konneke M."/>
            <person name="Shin M."/>
            <person name="Lawton T.J."/>
            <person name="Lowe T."/>
            <person name="Martens-Habbena W."/>
            <person name="Sayavedra-Soto L.A."/>
            <person name="Lang D."/>
            <person name="Sievert S.M."/>
            <person name="Rosenzweig A.C."/>
            <person name="Manning G."/>
            <person name="Stahl D.A."/>
        </authorList>
    </citation>
    <scope>NUCLEOTIDE SEQUENCE [LARGE SCALE GENOMIC DNA]</scope>
    <source>
        <strain evidence="1 2">SCM1</strain>
    </source>
</reference>
<dbReference type="KEGG" id="nmr:Nmar_0143"/>
<gene>
    <name evidence="1" type="ordered locus">Nmar_0143</name>
</gene>
<dbReference type="Proteomes" id="UP000000792">
    <property type="component" value="Chromosome"/>
</dbReference>
<dbReference type="SUPFAM" id="SSF47336">
    <property type="entry name" value="ACP-like"/>
    <property type="match status" value="1"/>
</dbReference>
<dbReference type="Gene3D" id="1.10.1200.10">
    <property type="entry name" value="ACP-like"/>
    <property type="match status" value="1"/>
</dbReference>
<name>A9A1S2_NITMS</name>
<keyword evidence="2" id="KW-1185">Reference proteome</keyword>
<dbReference type="InParanoid" id="A9A1S2"/>
<protein>
    <submittedName>
        <fullName evidence="1">Uncharacterized protein</fullName>
    </submittedName>
</protein>
<sequence>MEWLLEWFENNSDLKSNEILSSLNEDFLIKGWIDSFTFINLITEIEEKYKISFNTDELQNEKFATLDGLANIIGDRIEKNL</sequence>
<dbReference type="HOGENOM" id="CLU_2565864_0_0_2"/>
<accession>A9A1S2</accession>
<proteinExistence type="predicted"/>
<dbReference type="EMBL" id="CP000866">
    <property type="protein sequence ID" value="ABX12043.1"/>
    <property type="molecule type" value="Genomic_DNA"/>
</dbReference>
<evidence type="ECO:0000313" key="2">
    <source>
        <dbReference type="Proteomes" id="UP000000792"/>
    </source>
</evidence>
<dbReference type="InterPro" id="IPR036736">
    <property type="entry name" value="ACP-like_sf"/>
</dbReference>
<organism evidence="1 2">
    <name type="scientific">Nitrosopumilus maritimus (strain SCM1)</name>
    <dbReference type="NCBI Taxonomy" id="436308"/>
    <lineage>
        <taxon>Archaea</taxon>
        <taxon>Nitrososphaerota</taxon>
        <taxon>Nitrososphaeria</taxon>
        <taxon>Nitrosopumilales</taxon>
        <taxon>Nitrosopumilaceae</taxon>
        <taxon>Nitrosopumilus</taxon>
    </lineage>
</organism>
<dbReference type="AlphaFoldDB" id="A9A1S2"/>
<evidence type="ECO:0000313" key="1">
    <source>
        <dbReference type="EMBL" id="ABX12043.1"/>
    </source>
</evidence>
<dbReference type="STRING" id="436308.Nmar_0143"/>
<dbReference type="EnsemblBacteria" id="ABX12043">
    <property type="protein sequence ID" value="ABX12043"/>
    <property type="gene ID" value="Nmar_0143"/>
</dbReference>